<dbReference type="Gene3D" id="3.90.79.10">
    <property type="entry name" value="Nucleoside Triphosphate Pyrophosphohydrolase"/>
    <property type="match status" value="1"/>
</dbReference>
<evidence type="ECO:0000313" key="2">
    <source>
        <dbReference type="Proteomes" id="UP001196413"/>
    </source>
</evidence>
<dbReference type="EMBL" id="JAHQIW010000389">
    <property type="protein sequence ID" value="KAJ1347840.1"/>
    <property type="molecule type" value="Genomic_DNA"/>
</dbReference>
<gene>
    <name evidence="1" type="ORF">KIN20_003006</name>
</gene>
<reference evidence="1" key="1">
    <citation type="submission" date="2021-06" db="EMBL/GenBank/DDBJ databases">
        <title>Parelaphostrongylus tenuis whole genome reference sequence.</title>
        <authorList>
            <person name="Garwood T.J."/>
            <person name="Larsen P.A."/>
            <person name="Fountain-Jones N.M."/>
            <person name="Garbe J.R."/>
            <person name="Macchietto M.G."/>
            <person name="Kania S.A."/>
            <person name="Gerhold R.W."/>
            <person name="Richards J.E."/>
            <person name="Wolf T.M."/>
        </authorList>
    </citation>
    <scope>NUCLEOTIDE SEQUENCE</scope>
    <source>
        <strain evidence="1">MNPRO001-30</strain>
        <tissue evidence="1">Meninges</tissue>
    </source>
</reference>
<sequence length="103" mass="11350">MVAWTAAASIIVVSRTTQRVLVMRRGATVKFMPTVVVFPDSVVANSDRLLPGSVVADSDRLFGHPTEVTALRVAPIFRFLMRTELNSWVTISDKLEVVYTTAV</sequence>
<proteinExistence type="predicted"/>
<keyword evidence="2" id="KW-1185">Reference proteome</keyword>
<dbReference type="Proteomes" id="UP001196413">
    <property type="component" value="Unassembled WGS sequence"/>
</dbReference>
<dbReference type="AlphaFoldDB" id="A0AAD5LYI9"/>
<accession>A0AAD5LYI9</accession>
<comment type="caution">
    <text evidence="1">The sequence shown here is derived from an EMBL/GenBank/DDBJ whole genome shotgun (WGS) entry which is preliminary data.</text>
</comment>
<name>A0AAD5LYI9_PARTN</name>
<protein>
    <submittedName>
        <fullName evidence="1">Uncharacterized protein</fullName>
    </submittedName>
</protein>
<organism evidence="1 2">
    <name type="scientific">Parelaphostrongylus tenuis</name>
    <name type="common">Meningeal worm</name>
    <dbReference type="NCBI Taxonomy" id="148309"/>
    <lineage>
        <taxon>Eukaryota</taxon>
        <taxon>Metazoa</taxon>
        <taxon>Ecdysozoa</taxon>
        <taxon>Nematoda</taxon>
        <taxon>Chromadorea</taxon>
        <taxon>Rhabditida</taxon>
        <taxon>Rhabditina</taxon>
        <taxon>Rhabditomorpha</taxon>
        <taxon>Strongyloidea</taxon>
        <taxon>Metastrongylidae</taxon>
        <taxon>Parelaphostrongylus</taxon>
    </lineage>
</organism>
<evidence type="ECO:0000313" key="1">
    <source>
        <dbReference type="EMBL" id="KAJ1347840.1"/>
    </source>
</evidence>